<dbReference type="OrthoDB" id="2393824at2759"/>
<dbReference type="AlphaFoldDB" id="A0A165N313"/>
<gene>
    <name evidence="1" type="ORF">EXIGLDRAFT_176896</name>
</gene>
<accession>A0A165N313</accession>
<sequence length="320" mass="35940">MANIVHIVATWLFNGKMPAVSDKDLELVRLGFGHLIPDAGISADNIPGNGLDSPLGDPNVEVSENLVAASLVGLLDDDDEDEPHSLLGYVDRRFSDFPVYPSSGGFAYEDLLIFCLCQVLTLEKGALLDSLFDFCYLPPSWRKKRARLIGVFSIDSGGTKPILVPHKLTTRLAWSTSSIEDTLHWFGLGKASSLRVPFLKPDHFMGVDVVFALRLSGGHQIFVMLQSKCWSQKHSPGEVELAVWRLSPEGYYYVDTKKEETKAIRNEQRRFEMRCTSSSVTQHSLWTTAKRSRPRRRNTSTRTKHPNSLFFAYLPLSKTH</sequence>
<dbReference type="InParanoid" id="A0A165N313"/>
<name>A0A165N313_EXIGL</name>
<evidence type="ECO:0000313" key="1">
    <source>
        <dbReference type="EMBL" id="KZW00135.1"/>
    </source>
</evidence>
<dbReference type="Proteomes" id="UP000077266">
    <property type="component" value="Unassembled WGS sequence"/>
</dbReference>
<proteinExistence type="predicted"/>
<protein>
    <submittedName>
        <fullName evidence="1">Uncharacterized protein</fullName>
    </submittedName>
</protein>
<organism evidence="1 2">
    <name type="scientific">Exidia glandulosa HHB12029</name>
    <dbReference type="NCBI Taxonomy" id="1314781"/>
    <lineage>
        <taxon>Eukaryota</taxon>
        <taxon>Fungi</taxon>
        <taxon>Dikarya</taxon>
        <taxon>Basidiomycota</taxon>
        <taxon>Agaricomycotina</taxon>
        <taxon>Agaricomycetes</taxon>
        <taxon>Auriculariales</taxon>
        <taxon>Exidiaceae</taxon>
        <taxon>Exidia</taxon>
    </lineage>
</organism>
<keyword evidence="2" id="KW-1185">Reference proteome</keyword>
<dbReference type="EMBL" id="KV425903">
    <property type="protein sequence ID" value="KZW00135.1"/>
    <property type="molecule type" value="Genomic_DNA"/>
</dbReference>
<evidence type="ECO:0000313" key="2">
    <source>
        <dbReference type="Proteomes" id="UP000077266"/>
    </source>
</evidence>
<reference evidence="1 2" key="1">
    <citation type="journal article" date="2016" name="Mol. Biol. Evol.">
        <title>Comparative Genomics of Early-Diverging Mushroom-Forming Fungi Provides Insights into the Origins of Lignocellulose Decay Capabilities.</title>
        <authorList>
            <person name="Nagy L.G."/>
            <person name="Riley R."/>
            <person name="Tritt A."/>
            <person name="Adam C."/>
            <person name="Daum C."/>
            <person name="Floudas D."/>
            <person name="Sun H."/>
            <person name="Yadav J.S."/>
            <person name="Pangilinan J."/>
            <person name="Larsson K.H."/>
            <person name="Matsuura K."/>
            <person name="Barry K."/>
            <person name="Labutti K."/>
            <person name="Kuo R."/>
            <person name="Ohm R.A."/>
            <person name="Bhattacharya S.S."/>
            <person name="Shirouzu T."/>
            <person name="Yoshinaga Y."/>
            <person name="Martin F.M."/>
            <person name="Grigoriev I.V."/>
            <person name="Hibbett D.S."/>
        </authorList>
    </citation>
    <scope>NUCLEOTIDE SEQUENCE [LARGE SCALE GENOMIC DNA]</scope>
    <source>
        <strain evidence="1 2">HHB12029</strain>
    </source>
</reference>